<dbReference type="InterPro" id="IPR001851">
    <property type="entry name" value="ABC_transp_permease"/>
</dbReference>
<gene>
    <name evidence="11" type="ORF">EXE59_18855</name>
</gene>
<dbReference type="PANTHER" id="PTHR11795">
    <property type="entry name" value="BRANCHED-CHAIN AMINO ACID TRANSPORT SYSTEM PERMEASE PROTEIN LIVH"/>
    <property type="match status" value="1"/>
</dbReference>
<keyword evidence="4" id="KW-0997">Cell inner membrane</keyword>
<dbReference type="Proteomes" id="UP000297496">
    <property type="component" value="Unassembled WGS sequence"/>
</dbReference>
<evidence type="ECO:0000256" key="7">
    <source>
        <dbReference type="ARBA" id="ARBA00022989"/>
    </source>
</evidence>
<name>A0A4Z1C6A8_9ACTN</name>
<dbReference type="GO" id="GO:0015192">
    <property type="term" value="F:L-phenylalanine transmembrane transporter activity"/>
    <property type="evidence" value="ECO:0007669"/>
    <property type="project" value="TreeGrafter"/>
</dbReference>
<dbReference type="CDD" id="cd06582">
    <property type="entry name" value="TM_PBP1_LivH_like"/>
    <property type="match status" value="1"/>
</dbReference>
<feature type="transmembrane region" description="Helical" evidence="10">
    <location>
        <begin position="58"/>
        <end position="79"/>
    </location>
</feature>
<dbReference type="RefSeq" id="WP_135840275.1">
    <property type="nucleotide sequence ID" value="NZ_SRRO01000001.1"/>
</dbReference>
<feature type="transmembrane region" description="Helical" evidence="10">
    <location>
        <begin position="263"/>
        <end position="281"/>
    </location>
</feature>
<evidence type="ECO:0000256" key="6">
    <source>
        <dbReference type="ARBA" id="ARBA00022970"/>
    </source>
</evidence>
<proteinExistence type="inferred from homology"/>
<evidence type="ECO:0000313" key="12">
    <source>
        <dbReference type="Proteomes" id="UP000297496"/>
    </source>
</evidence>
<feature type="transmembrane region" description="Helical" evidence="10">
    <location>
        <begin position="132"/>
        <end position="157"/>
    </location>
</feature>
<protein>
    <submittedName>
        <fullName evidence="11">Branched-chain amino acid ABC transporter permease</fullName>
    </submittedName>
</protein>
<dbReference type="Pfam" id="PF02653">
    <property type="entry name" value="BPD_transp_2"/>
    <property type="match status" value="1"/>
</dbReference>
<dbReference type="GO" id="GO:0005304">
    <property type="term" value="F:L-valine transmembrane transporter activity"/>
    <property type="evidence" value="ECO:0007669"/>
    <property type="project" value="TreeGrafter"/>
</dbReference>
<dbReference type="GO" id="GO:0015808">
    <property type="term" value="P:L-alanine transport"/>
    <property type="evidence" value="ECO:0007669"/>
    <property type="project" value="TreeGrafter"/>
</dbReference>
<dbReference type="EMBL" id="SRRO01000001">
    <property type="protein sequence ID" value="TGN65784.1"/>
    <property type="molecule type" value="Genomic_DNA"/>
</dbReference>
<feature type="transmembrane region" description="Helical" evidence="10">
    <location>
        <begin position="32"/>
        <end position="52"/>
    </location>
</feature>
<evidence type="ECO:0000256" key="3">
    <source>
        <dbReference type="ARBA" id="ARBA00022475"/>
    </source>
</evidence>
<comment type="caution">
    <text evidence="11">The sequence shown here is derived from an EMBL/GenBank/DDBJ whole genome shotgun (WGS) entry which is preliminary data.</text>
</comment>
<evidence type="ECO:0000256" key="9">
    <source>
        <dbReference type="ARBA" id="ARBA00037998"/>
    </source>
</evidence>
<evidence type="ECO:0000256" key="1">
    <source>
        <dbReference type="ARBA" id="ARBA00004651"/>
    </source>
</evidence>
<comment type="subcellular location">
    <subcellularLocation>
        <location evidence="1">Cell membrane</location>
        <topology evidence="1">Multi-pass membrane protein</topology>
    </subcellularLocation>
</comment>
<keyword evidence="12" id="KW-1185">Reference proteome</keyword>
<evidence type="ECO:0000256" key="4">
    <source>
        <dbReference type="ARBA" id="ARBA00022519"/>
    </source>
</evidence>
<keyword evidence="5 10" id="KW-0812">Transmembrane</keyword>
<feature type="transmembrane region" description="Helical" evidence="10">
    <location>
        <begin position="6"/>
        <end position="25"/>
    </location>
</feature>
<sequence length="291" mass="29979">MLLQVIIDGLLLGGIYAVVALAFSLNMGILGVLNLAIAQLFVVGALVGLDLLETGLPLVAVLLGSMLVAGALALLLEVVGYHSVDKNDPIVTLLTTVAFALIIENIAEHHWGSQAQFFPENVVAGRVEIGPISVSVIQLITLVLAVVLVAIMAVVVARTSLGRSLRAVAQNRDAATVLGLRVRRAEVATFAISGLLAGGAGVLLGLNYGVVSLDFGVSIGISGIAAMILGGVDNLWGAVIAGPLLGLTSVMATTYLNASYSNLLVFGLLALTLTFRPQGLLGRASDLSRRV</sequence>
<keyword evidence="2" id="KW-0813">Transport</keyword>
<feature type="transmembrane region" description="Helical" evidence="10">
    <location>
        <begin position="91"/>
        <end position="112"/>
    </location>
</feature>
<dbReference type="InterPro" id="IPR052157">
    <property type="entry name" value="BCAA_transport_permease"/>
</dbReference>
<keyword evidence="8 10" id="KW-0472">Membrane</keyword>
<dbReference type="AlphaFoldDB" id="A0A4Z1C6A8"/>
<keyword evidence="6" id="KW-0029">Amino-acid transport</keyword>
<reference evidence="11 12" key="1">
    <citation type="submission" date="2019-04" db="EMBL/GenBank/DDBJ databases">
        <title>Three New Species of Nocardioides, Nocardioides euryhalodurans sp. nov., Nocardioides seonyuensis sp. nov. and Nocardioides eburneoflavus sp. nov. Isolated from Soil.</title>
        <authorList>
            <person name="Roh S.G."/>
            <person name="Lee C."/>
            <person name="Kim M.-K."/>
            <person name="Kim S.B."/>
        </authorList>
    </citation>
    <scope>NUCLEOTIDE SEQUENCE [LARGE SCALE GENOMIC DNA]</scope>
    <source>
        <strain evidence="11 12">MMS17-SY213</strain>
    </source>
</reference>
<comment type="similarity">
    <text evidence="9">Belongs to the binding-protein-dependent transport system permease family. LivHM subfamily.</text>
</comment>
<dbReference type="GO" id="GO:0042941">
    <property type="term" value="P:D-alanine transmembrane transport"/>
    <property type="evidence" value="ECO:0007669"/>
    <property type="project" value="TreeGrafter"/>
</dbReference>
<dbReference type="GO" id="GO:0015188">
    <property type="term" value="F:L-isoleucine transmembrane transporter activity"/>
    <property type="evidence" value="ECO:0007669"/>
    <property type="project" value="TreeGrafter"/>
</dbReference>
<dbReference type="GO" id="GO:0005886">
    <property type="term" value="C:plasma membrane"/>
    <property type="evidence" value="ECO:0007669"/>
    <property type="project" value="UniProtKB-SubCell"/>
</dbReference>
<evidence type="ECO:0000256" key="2">
    <source>
        <dbReference type="ARBA" id="ARBA00022448"/>
    </source>
</evidence>
<keyword evidence="3" id="KW-1003">Cell membrane</keyword>
<dbReference type="OrthoDB" id="9807115at2"/>
<dbReference type="GO" id="GO:0015190">
    <property type="term" value="F:L-leucine transmembrane transporter activity"/>
    <property type="evidence" value="ECO:0007669"/>
    <property type="project" value="TreeGrafter"/>
</dbReference>
<dbReference type="PANTHER" id="PTHR11795:SF371">
    <property type="entry name" value="HIGH-AFFINITY BRANCHED-CHAIN AMINO ACID TRANSPORT SYSTEM PERMEASE PROTEIN LIVH"/>
    <property type="match status" value="1"/>
</dbReference>
<feature type="transmembrane region" description="Helical" evidence="10">
    <location>
        <begin position="187"/>
        <end position="209"/>
    </location>
</feature>
<organism evidence="11 12">
    <name type="scientific">Nocardioides eburneiflavus</name>
    <dbReference type="NCBI Taxonomy" id="2518372"/>
    <lineage>
        <taxon>Bacteria</taxon>
        <taxon>Bacillati</taxon>
        <taxon>Actinomycetota</taxon>
        <taxon>Actinomycetes</taxon>
        <taxon>Propionibacteriales</taxon>
        <taxon>Nocardioidaceae</taxon>
        <taxon>Nocardioides</taxon>
    </lineage>
</organism>
<keyword evidence="7 10" id="KW-1133">Transmembrane helix</keyword>
<dbReference type="GO" id="GO:1903806">
    <property type="term" value="P:L-isoleucine import across plasma membrane"/>
    <property type="evidence" value="ECO:0007669"/>
    <property type="project" value="TreeGrafter"/>
</dbReference>
<evidence type="ECO:0000256" key="10">
    <source>
        <dbReference type="SAM" id="Phobius"/>
    </source>
</evidence>
<accession>A0A4Z1C6A8</accession>
<evidence type="ECO:0000256" key="8">
    <source>
        <dbReference type="ARBA" id="ARBA00023136"/>
    </source>
</evidence>
<evidence type="ECO:0000256" key="5">
    <source>
        <dbReference type="ARBA" id="ARBA00022692"/>
    </source>
</evidence>
<evidence type="ECO:0000313" key="11">
    <source>
        <dbReference type="EMBL" id="TGN65784.1"/>
    </source>
</evidence>